<dbReference type="SUPFAM" id="SSF54631">
    <property type="entry name" value="CBS-domain pair"/>
    <property type="match status" value="1"/>
</dbReference>
<keyword evidence="1" id="KW-0677">Repeat</keyword>
<evidence type="ECO:0000313" key="8">
    <source>
        <dbReference type="Proteomes" id="UP001295423"/>
    </source>
</evidence>
<dbReference type="PROSITE" id="PS51846">
    <property type="entry name" value="CNNM"/>
    <property type="match status" value="1"/>
</dbReference>
<dbReference type="Proteomes" id="UP001295423">
    <property type="component" value="Unassembled WGS sequence"/>
</dbReference>
<name>A0AAD2G8V7_9STRA</name>
<feature type="transmembrane region" description="Helical" evidence="4">
    <location>
        <begin position="215"/>
        <end position="240"/>
    </location>
</feature>
<keyword evidence="2 4" id="KW-1133">Transmembrane helix</keyword>
<keyword evidence="8" id="KW-1185">Reference proteome</keyword>
<dbReference type="Gene3D" id="3.10.580.10">
    <property type="entry name" value="CBS-domain"/>
    <property type="match status" value="1"/>
</dbReference>
<dbReference type="GO" id="GO:0005737">
    <property type="term" value="C:cytoplasm"/>
    <property type="evidence" value="ECO:0007669"/>
    <property type="project" value="TreeGrafter"/>
</dbReference>
<dbReference type="GO" id="GO:0030026">
    <property type="term" value="P:intracellular manganese ion homeostasis"/>
    <property type="evidence" value="ECO:0007669"/>
    <property type="project" value="TreeGrafter"/>
</dbReference>
<feature type="transmembrane region" description="Helical" evidence="4">
    <location>
        <begin position="127"/>
        <end position="157"/>
    </location>
</feature>
<evidence type="ECO:0000259" key="6">
    <source>
        <dbReference type="PROSITE" id="PS51846"/>
    </source>
</evidence>
<evidence type="ECO:0000256" key="3">
    <source>
        <dbReference type="SAM" id="MobiDB-lite"/>
    </source>
</evidence>
<evidence type="ECO:0000256" key="5">
    <source>
        <dbReference type="SAM" id="SignalP"/>
    </source>
</evidence>
<feature type="domain" description="CNNM transmembrane" evidence="6">
    <location>
        <begin position="126"/>
        <end position="307"/>
    </location>
</feature>
<sequence>MKAGFVRIFPVVGIWVASHLPIADCARTLRHDSSYIHSTHPHQDNDTIDNDVSDAVNLLRSLGVPAENLCSRNHETVDLLPLCDNVGSEVTANTAAFDWNSLLRSRRQRYLVEECGDLEDEEEKEDAWFLIFHALGALACVTVAALAAGLTMGLLSVDPLLLLIRMRAGSPEEKKQAATLLPIVKQHHLLLVTLLLLNSIANEALPLFLEVLVSPLVAVCLSVTLVLFGGEIIPSAIFTGPNKIKLASKMTPLVRFVMFLLWPIAYPIAKILDHLLHHDEDGNAFNRGELSALIRIQHEERLATKQQRKEELAKGRKSLRLDPTFSLSSRQRNSYFESESSAIMLTPEGGAPETYTKSLHNDEIAMMEGALQMKTKCAMDVYTPLRKMYAVPITMELNEEAVVDIYSSGYSRIPVYEVNPQKPKQRFAIRGVLMTRQLIVVNPNDCRPLETLPLYTPICVSPKINLVDLLNTFQTGKSGHLALVCARPDIAENCLSSGEALSTHAGFMGVVSIEDVLEELLQETIADEFDKKEWKEEKLSLWAIHKWKRFVQRKKKSLEHPVDARDANPKTKATESTSLLGDTKKKSGKKKFLGLF</sequence>
<reference evidence="7" key="1">
    <citation type="submission" date="2023-08" db="EMBL/GenBank/DDBJ databases">
        <authorList>
            <person name="Audoor S."/>
            <person name="Bilcke G."/>
        </authorList>
    </citation>
    <scope>NUCLEOTIDE SEQUENCE</scope>
</reference>
<evidence type="ECO:0000256" key="4">
    <source>
        <dbReference type="SAM" id="Phobius"/>
    </source>
</evidence>
<dbReference type="Pfam" id="PF01595">
    <property type="entry name" value="CNNM"/>
    <property type="match status" value="1"/>
</dbReference>
<dbReference type="AlphaFoldDB" id="A0AAD2G8V7"/>
<feature type="signal peptide" evidence="5">
    <location>
        <begin position="1"/>
        <end position="25"/>
    </location>
</feature>
<evidence type="ECO:0000256" key="2">
    <source>
        <dbReference type="PROSITE-ProRule" id="PRU01193"/>
    </source>
</evidence>
<dbReference type="InterPro" id="IPR046342">
    <property type="entry name" value="CBS_dom_sf"/>
</dbReference>
<dbReference type="PANTHER" id="PTHR12064">
    <property type="entry name" value="METAL TRANSPORTER CNNM"/>
    <property type="match status" value="1"/>
</dbReference>
<feature type="region of interest" description="Disordered" evidence="3">
    <location>
        <begin position="558"/>
        <end position="585"/>
    </location>
</feature>
<dbReference type="EMBL" id="CAKOGP040002169">
    <property type="protein sequence ID" value="CAJ1964084.1"/>
    <property type="molecule type" value="Genomic_DNA"/>
</dbReference>
<dbReference type="GO" id="GO:0010960">
    <property type="term" value="P:magnesium ion homeostasis"/>
    <property type="evidence" value="ECO:0007669"/>
    <property type="project" value="InterPro"/>
</dbReference>
<dbReference type="PANTHER" id="PTHR12064:SF97">
    <property type="entry name" value="METAL TRANSPORTER CNNM-5"/>
    <property type="match status" value="1"/>
</dbReference>
<dbReference type="GO" id="GO:0016020">
    <property type="term" value="C:membrane"/>
    <property type="evidence" value="ECO:0007669"/>
    <property type="project" value="UniProtKB-UniRule"/>
</dbReference>
<organism evidence="7 8">
    <name type="scientific">Cylindrotheca closterium</name>
    <dbReference type="NCBI Taxonomy" id="2856"/>
    <lineage>
        <taxon>Eukaryota</taxon>
        <taxon>Sar</taxon>
        <taxon>Stramenopiles</taxon>
        <taxon>Ochrophyta</taxon>
        <taxon>Bacillariophyta</taxon>
        <taxon>Bacillariophyceae</taxon>
        <taxon>Bacillariophycidae</taxon>
        <taxon>Bacillariales</taxon>
        <taxon>Bacillariaceae</taxon>
        <taxon>Cylindrotheca</taxon>
    </lineage>
</organism>
<evidence type="ECO:0000256" key="1">
    <source>
        <dbReference type="ARBA" id="ARBA00022737"/>
    </source>
</evidence>
<accession>A0AAD2G8V7</accession>
<keyword evidence="5" id="KW-0732">Signal</keyword>
<keyword evidence="2 4" id="KW-0812">Transmembrane</keyword>
<proteinExistence type="predicted"/>
<feature type="compositionally biased region" description="Basic and acidic residues" evidence="3">
    <location>
        <begin position="558"/>
        <end position="573"/>
    </location>
</feature>
<keyword evidence="2 4" id="KW-0472">Membrane</keyword>
<gene>
    <name evidence="7" type="ORF">CYCCA115_LOCUS20464</name>
</gene>
<protein>
    <recommendedName>
        <fullName evidence="6">CNNM transmembrane domain-containing protein</fullName>
    </recommendedName>
</protein>
<comment type="caution">
    <text evidence="7">The sequence shown here is derived from an EMBL/GenBank/DDBJ whole genome shotgun (WGS) entry which is preliminary data.</text>
</comment>
<dbReference type="InterPro" id="IPR045095">
    <property type="entry name" value="ACDP"/>
</dbReference>
<dbReference type="InterPro" id="IPR002550">
    <property type="entry name" value="CNNM"/>
</dbReference>
<evidence type="ECO:0000313" key="7">
    <source>
        <dbReference type="EMBL" id="CAJ1964084.1"/>
    </source>
</evidence>
<feature type="chain" id="PRO_5042000914" description="CNNM transmembrane domain-containing protein" evidence="5">
    <location>
        <begin position="26"/>
        <end position="596"/>
    </location>
</feature>